<dbReference type="SMR" id="A0A1I7RJ06"/>
<feature type="domain" description="D-isomer specific 2-hydroxyacid dehydrogenase NAD-binding" evidence="5">
    <location>
        <begin position="108"/>
        <end position="284"/>
    </location>
</feature>
<dbReference type="OrthoDB" id="1621027at2759"/>
<keyword evidence="1 3" id="KW-0560">Oxidoreductase</keyword>
<evidence type="ECO:0000256" key="2">
    <source>
        <dbReference type="ARBA" id="ARBA00073306"/>
    </source>
</evidence>
<dbReference type="WBParaSite" id="BXY_0068800.1">
    <property type="protein sequence ID" value="BXY_0068800.1"/>
    <property type="gene ID" value="BXY_0068800"/>
</dbReference>
<dbReference type="Proteomes" id="UP000095284">
    <property type="component" value="Unplaced"/>
</dbReference>
<evidence type="ECO:0000313" key="9">
    <source>
        <dbReference type="Proteomes" id="UP000659654"/>
    </source>
</evidence>
<dbReference type="InterPro" id="IPR006140">
    <property type="entry name" value="D-isomer_DH_NAD-bd"/>
</dbReference>
<dbReference type="AlphaFoldDB" id="A0A1I7RJ06"/>
<dbReference type="CDD" id="cd05301">
    <property type="entry name" value="GDH"/>
    <property type="match status" value="1"/>
</dbReference>
<dbReference type="SUPFAM" id="SSF51735">
    <property type="entry name" value="NAD(P)-binding Rossmann-fold domains"/>
    <property type="match status" value="1"/>
</dbReference>
<dbReference type="Proteomes" id="UP000582659">
    <property type="component" value="Unassembled WGS sequence"/>
</dbReference>
<evidence type="ECO:0000259" key="5">
    <source>
        <dbReference type="Pfam" id="PF02826"/>
    </source>
</evidence>
<dbReference type="EMBL" id="CAJFDI010000004">
    <property type="protein sequence ID" value="CAD5228609.1"/>
    <property type="molecule type" value="Genomic_DNA"/>
</dbReference>
<sequence length="317" mass="34912">MSRPKVLVTDSTVNVDKLRKIADVDQYDAVGQMPRKELIERSRNVDGLFCLLRDKIDKEFLSNCEKLKVIGTMSVGYEHLDIEECKKRAIKVGYTPGVLTEATAELGISLLLAVSRRIVEAADSAKSGGWSTWTPYYMCGKAISGQTIGFYGLGAIGKSMAEKLEPFKPGRILYHNRKPRNDVPGYEYVDFDTLLKESDFLICTVAATAENKGIFNTEAFKKMKSDAIFVNVSRGVLVKMDDLNSALESGEIYAAGLDVTDPEPLPLDHPLFQRRNCTILPHIGSATVATRNLMASTTVDNIFNALSGEKMVASVVE</sequence>
<dbReference type="InterPro" id="IPR036291">
    <property type="entry name" value="NAD(P)-bd_dom_sf"/>
</dbReference>
<protein>
    <recommendedName>
        <fullName evidence="2">Glyoxylate reductase/hydroxypyruvate reductase</fullName>
    </recommendedName>
</protein>
<dbReference type="GO" id="GO:0030267">
    <property type="term" value="F:glyoxylate reductase (NADPH) activity"/>
    <property type="evidence" value="ECO:0007669"/>
    <property type="project" value="TreeGrafter"/>
</dbReference>
<evidence type="ECO:0000256" key="1">
    <source>
        <dbReference type="ARBA" id="ARBA00023002"/>
    </source>
</evidence>
<dbReference type="InterPro" id="IPR050223">
    <property type="entry name" value="D-isomer_2-hydroxyacid_DH"/>
</dbReference>
<reference evidence="7" key="2">
    <citation type="submission" date="2020-08" db="EMBL/GenBank/DDBJ databases">
        <authorList>
            <person name="Kikuchi T."/>
        </authorList>
    </citation>
    <scope>NUCLEOTIDE SEQUENCE</scope>
    <source>
        <strain evidence="6">Ka4C1</strain>
    </source>
</reference>
<name>A0A1I7RJ06_BURXY</name>
<evidence type="ECO:0000313" key="10">
    <source>
        <dbReference type="WBParaSite" id="BXY_0068800.1"/>
    </source>
</evidence>
<dbReference type="Proteomes" id="UP000659654">
    <property type="component" value="Unassembled WGS sequence"/>
</dbReference>
<evidence type="ECO:0000313" key="6">
    <source>
        <dbReference type="EMBL" id="CAD5228609.1"/>
    </source>
</evidence>
<dbReference type="InterPro" id="IPR006139">
    <property type="entry name" value="D-isomer_2_OHA_DH_cat_dom"/>
</dbReference>
<proteinExistence type="inferred from homology"/>
<gene>
    <name evidence="6" type="ORF">BXYJ_LOCUS10530</name>
</gene>
<evidence type="ECO:0000313" key="8">
    <source>
        <dbReference type="Proteomes" id="UP000095284"/>
    </source>
</evidence>
<evidence type="ECO:0000313" key="7">
    <source>
        <dbReference type="EMBL" id="CAG9119220.1"/>
    </source>
</evidence>
<dbReference type="GO" id="GO:0005829">
    <property type="term" value="C:cytosol"/>
    <property type="evidence" value="ECO:0007669"/>
    <property type="project" value="TreeGrafter"/>
</dbReference>
<organism evidence="8 10">
    <name type="scientific">Bursaphelenchus xylophilus</name>
    <name type="common">Pinewood nematode worm</name>
    <name type="synonym">Aphelenchoides xylophilus</name>
    <dbReference type="NCBI Taxonomy" id="6326"/>
    <lineage>
        <taxon>Eukaryota</taxon>
        <taxon>Metazoa</taxon>
        <taxon>Ecdysozoa</taxon>
        <taxon>Nematoda</taxon>
        <taxon>Chromadorea</taxon>
        <taxon>Rhabditida</taxon>
        <taxon>Tylenchina</taxon>
        <taxon>Tylenchomorpha</taxon>
        <taxon>Aphelenchoidea</taxon>
        <taxon>Aphelenchoididae</taxon>
        <taxon>Bursaphelenchus</taxon>
    </lineage>
</organism>
<evidence type="ECO:0000256" key="3">
    <source>
        <dbReference type="RuleBase" id="RU003719"/>
    </source>
</evidence>
<dbReference type="Gene3D" id="3.40.50.720">
    <property type="entry name" value="NAD(P)-binding Rossmann-like Domain"/>
    <property type="match status" value="2"/>
</dbReference>
<dbReference type="PANTHER" id="PTHR10996:SF277">
    <property type="entry name" value="GLYOXYLATE REDUCTASE_HYDROXYPYRUVATE REDUCTASE"/>
    <property type="match status" value="1"/>
</dbReference>
<dbReference type="PANTHER" id="PTHR10996">
    <property type="entry name" value="2-HYDROXYACID DEHYDROGENASE-RELATED"/>
    <property type="match status" value="1"/>
</dbReference>
<comment type="similarity">
    <text evidence="3">Belongs to the D-isomer specific 2-hydroxyacid dehydrogenase family.</text>
</comment>
<dbReference type="EMBL" id="CAJFCV020000004">
    <property type="protein sequence ID" value="CAG9119220.1"/>
    <property type="molecule type" value="Genomic_DNA"/>
</dbReference>
<dbReference type="GO" id="GO:0051287">
    <property type="term" value="F:NAD binding"/>
    <property type="evidence" value="ECO:0007669"/>
    <property type="project" value="InterPro"/>
</dbReference>
<dbReference type="Pfam" id="PF00389">
    <property type="entry name" value="2-Hacid_dh"/>
    <property type="match status" value="1"/>
</dbReference>
<reference evidence="10" key="1">
    <citation type="submission" date="2016-11" db="UniProtKB">
        <authorList>
            <consortium name="WormBaseParasite"/>
        </authorList>
    </citation>
    <scope>IDENTIFICATION</scope>
</reference>
<evidence type="ECO:0000259" key="4">
    <source>
        <dbReference type="Pfam" id="PF00389"/>
    </source>
</evidence>
<keyword evidence="9" id="KW-1185">Reference proteome</keyword>
<dbReference type="SUPFAM" id="SSF52283">
    <property type="entry name" value="Formate/glycerate dehydrogenase catalytic domain-like"/>
    <property type="match status" value="1"/>
</dbReference>
<accession>A0A1I7RJ06</accession>
<dbReference type="GO" id="GO:0008465">
    <property type="term" value="F:hydroxypyruvate reductase (NADH) activity"/>
    <property type="evidence" value="ECO:0007669"/>
    <property type="project" value="TreeGrafter"/>
</dbReference>
<dbReference type="Pfam" id="PF02826">
    <property type="entry name" value="2-Hacid_dh_C"/>
    <property type="match status" value="1"/>
</dbReference>
<dbReference type="FunFam" id="3.40.50.720:FF:000026">
    <property type="entry name" value="Glyoxylate/hydroxypyruvate reductase B"/>
    <property type="match status" value="1"/>
</dbReference>
<feature type="domain" description="D-isomer specific 2-hydroxyacid dehydrogenase catalytic" evidence="4">
    <location>
        <begin position="7"/>
        <end position="314"/>
    </location>
</feature>
<dbReference type="eggNOG" id="KOG0069">
    <property type="taxonomic scope" value="Eukaryota"/>
</dbReference>